<evidence type="ECO:0000256" key="5">
    <source>
        <dbReference type="ARBA" id="ARBA00023136"/>
    </source>
</evidence>
<accession>A0A975U2I7</accession>
<evidence type="ECO:0000313" key="8">
    <source>
        <dbReference type="EMBL" id="QXM25172.1"/>
    </source>
</evidence>
<keyword evidence="4" id="KW-1133">Transmembrane helix</keyword>
<dbReference type="InterPro" id="IPR003018">
    <property type="entry name" value="GAF"/>
</dbReference>
<evidence type="ECO:0000256" key="1">
    <source>
        <dbReference type="ARBA" id="ARBA00004651"/>
    </source>
</evidence>
<dbReference type="GO" id="GO:0005886">
    <property type="term" value="C:plasma membrane"/>
    <property type="evidence" value="ECO:0007669"/>
    <property type="project" value="UniProtKB-SubCell"/>
</dbReference>
<evidence type="ECO:0000256" key="2">
    <source>
        <dbReference type="ARBA" id="ARBA00022475"/>
    </source>
</evidence>
<feature type="region of interest" description="Disordered" evidence="6">
    <location>
        <begin position="525"/>
        <end position="552"/>
    </location>
</feature>
<dbReference type="EMBL" id="CP076448">
    <property type="protein sequence ID" value="QXM25172.1"/>
    <property type="molecule type" value="Genomic_DNA"/>
</dbReference>
<feature type="domain" description="Guanylate cyclase" evidence="7">
    <location>
        <begin position="578"/>
        <end position="714"/>
    </location>
</feature>
<keyword evidence="3" id="KW-0812">Transmembrane</keyword>
<evidence type="ECO:0000313" key="9">
    <source>
        <dbReference type="Proteomes" id="UP000694001"/>
    </source>
</evidence>
<dbReference type="Pfam" id="PF00211">
    <property type="entry name" value="Guanylate_cyc"/>
    <property type="match status" value="1"/>
</dbReference>
<keyword evidence="2" id="KW-1003">Cell membrane</keyword>
<dbReference type="Pfam" id="PF02743">
    <property type="entry name" value="dCache_1"/>
    <property type="match status" value="1"/>
</dbReference>
<dbReference type="Proteomes" id="UP000694001">
    <property type="component" value="Chromosome"/>
</dbReference>
<evidence type="ECO:0000256" key="6">
    <source>
        <dbReference type="SAM" id="MobiDB-lite"/>
    </source>
</evidence>
<dbReference type="CDD" id="cd12912">
    <property type="entry name" value="PDC2_MCP_like"/>
    <property type="match status" value="1"/>
</dbReference>
<comment type="subcellular location">
    <subcellularLocation>
        <location evidence="1">Cell membrane</location>
        <topology evidence="1">Multi-pass membrane protein</topology>
    </subcellularLocation>
</comment>
<sequence length="761" mass="80609">MFAAHESNHRGALALSDELLEGPERRIVSRVAKWLDPAERALTLLHTIHADERLGPVMRDDAERLSLSLLRTVPSIALVSLASPNGNYLLPRRNAEGGFDTKTIEEHPGPRRVTWVRRDRNDAVLAVEEDPSDTFDPRTRPWYLAAVANPGVVWTEPYIFFTDRAPGVTAAVAFRRDGEVRGVFGVDIRLDDLSTFLARLEIGRTGRAVLVDREGRIVAHSDASRTVREQEGALVRPRLDELGDAVLARAFDLWRVNGHGRFTFSVAGTEHIAIWGRLDGVGGGGWSMLITVPQAELVGFVGSASRLASAVGGGVILLALGLAVVLVRQGLRADRLERALELRARAMAAQAQALARLGRTPAVHDPSRDEGLELLTATLCDTLGARRASLWRAAGQGESLICEDIYDSATATHARGQRLRREDHPGFFAALGRGDGFEVADAAADPRTAELRPSLLDDTGAKAVLVVPAMRGTSLVGALVVEDRASGTVPLPHAVSFALAIAGIAVARMTAAEARRLGAQGLASGGDRRVAASGETERPALATLPPPARGLRGLPEPMAERLSPELAARAGARQGLAAELFPDVTVMVLRLTDPVGLAEPAARSGGPAVLDAIVRLVQQAAEEANLAYLRIMGDLVIAADGFGDRSEAAASAIPRFALEVTERCAGLFAALDRGNAFQIGIDLGTVSGSGVGVGRGGRVFNIWGEAVRGAETMAASAPAGGVQVTEAVQARLGSSFVFRPRGRFWVPGAGERATFLLIGEA</sequence>
<evidence type="ECO:0000259" key="7">
    <source>
        <dbReference type="PROSITE" id="PS50125"/>
    </source>
</evidence>
<reference evidence="8" key="1">
    <citation type="submission" date="2021-06" db="EMBL/GenBank/DDBJ databases">
        <title>Elioraea tepida, sp. nov., a moderately thermophilic aerobic anoxygenic phototrophic bacterium isolated from an alkaline siliceous hot spring mat community in Yellowstone National Park, WY, USA.</title>
        <authorList>
            <person name="Saini M.K."/>
            <person name="Yoshida S."/>
            <person name="Sebastian A."/>
            <person name="Hirose S."/>
            <person name="Hara E."/>
            <person name="Tamaki H."/>
            <person name="Soulier N.T."/>
            <person name="Albert I."/>
            <person name="Hanada S."/>
            <person name="Bryant D.A."/>
            <person name="Tank M."/>
        </authorList>
    </citation>
    <scope>NUCLEOTIDE SEQUENCE</scope>
    <source>
        <strain evidence="8">MS-P2</strain>
    </source>
</reference>
<gene>
    <name evidence="8" type="ORF">KO353_02660</name>
</gene>
<dbReference type="GO" id="GO:0009190">
    <property type="term" value="P:cyclic nucleotide biosynthetic process"/>
    <property type="evidence" value="ECO:0007669"/>
    <property type="project" value="InterPro"/>
</dbReference>
<dbReference type="RefSeq" id="WP_218286228.1">
    <property type="nucleotide sequence ID" value="NZ_CP076448.1"/>
</dbReference>
<keyword evidence="5" id="KW-0472">Membrane</keyword>
<dbReference type="CDD" id="cd12913">
    <property type="entry name" value="PDC1_MCP_like"/>
    <property type="match status" value="1"/>
</dbReference>
<dbReference type="InterPro" id="IPR033479">
    <property type="entry name" value="dCache_1"/>
</dbReference>
<protein>
    <submittedName>
        <fullName evidence="8">GAF domain-containing protein</fullName>
    </submittedName>
</protein>
<organism evidence="8 9">
    <name type="scientific">Elioraea tepida</name>
    <dbReference type="NCBI Taxonomy" id="2843330"/>
    <lineage>
        <taxon>Bacteria</taxon>
        <taxon>Pseudomonadati</taxon>
        <taxon>Pseudomonadota</taxon>
        <taxon>Alphaproteobacteria</taxon>
        <taxon>Acetobacterales</taxon>
        <taxon>Elioraeaceae</taxon>
        <taxon>Elioraea</taxon>
    </lineage>
</organism>
<feature type="compositionally biased region" description="Basic and acidic residues" evidence="6">
    <location>
        <begin position="526"/>
        <end position="538"/>
    </location>
</feature>
<dbReference type="KEGG" id="elio:KO353_02660"/>
<dbReference type="InterPro" id="IPR001054">
    <property type="entry name" value="A/G_cyclase"/>
</dbReference>
<dbReference type="SMART" id="SM00065">
    <property type="entry name" value="GAF"/>
    <property type="match status" value="1"/>
</dbReference>
<dbReference type="Pfam" id="PF01590">
    <property type="entry name" value="GAF"/>
    <property type="match status" value="1"/>
</dbReference>
<keyword evidence="9" id="KW-1185">Reference proteome</keyword>
<dbReference type="AlphaFoldDB" id="A0A975U2I7"/>
<feature type="compositionally biased region" description="Low complexity" evidence="6">
    <location>
        <begin position="539"/>
        <end position="552"/>
    </location>
</feature>
<name>A0A975U2I7_9PROT</name>
<dbReference type="PROSITE" id="PS50125">
    <property type="entry name" value="GUANYLATE_CYCLASE_2"/>
    <property type="match status" value="1"/>
</dbReference>
<evidence type="ECO:0000256" key="4">
    <source>
        <dbReference type="ARBA" id="ARBA00022989"/>
    </source>
</evidence>
<proteinExistence type="predicted"/>
<dbReference type="GO" id="GO:0035556">
    <property type="term" value="P:intracellular signal transduction"/>
    <property type="evidence" value="ECO:0007669"/>
    <property type="project" value="InterPro"/>
</dbReference>
<evidence type="ECO:0000256" key="3">
    <source>
        <dbReference type="ARBA" id="ARBA00022692"/>
    </source>
</evidence>